<accession>A0A7S1L2I6</accession>
<feature type="compositionally biased region" description="Basic and acidic residues" evidence="1">
    <location>
        <begin position="156"/>
        <end position="181"/>
    </location>
</feature>
<feature type="compositionally biased region" description="Basic and acidic residues" evidence="1">
    <location>
        <begin position="32"/>
        <end position="44"/>
    </location>
</feature>
<dbReference type="CDD" id="cd02325">
    <property type="entry name" value="R3H"/>
    <property type="match status" value="1"/>
</dbReference>
<feature type="region of interest" description="Disordered" evidence="1">
    <location>
        <begin position="55"/>
        <end position="90"/>
    </location>
</feature>
<protein>
    <recommendedName>
        <fullName evidence="3">R3H domain-containing protein</fullName>
    </recommendedName>
</protein>
<sequence length="413" mass="44635">MRRAVGASWMRRAVGSTSMLLLGRSRPSARWCSDDERKEAKAKVDAEVEDLVKALHEKVGRKQQQQQQQQQKRHSREPHAGASGSPKLSRNLKEAFSSLNAFARESSPEELKLRGLNSYERRRVHQEARGKGLESASDDDKVVIVRRGGVAPQKLAEARFDKKPSSTADDKPSGDRKRSDAPPKSGESKPSTSSAAPAAGGTAATSPLPDSPTELMARIDKLSAALREQYARLRELRADPATRPVELNDVGTVPPETVLEIDGAEVGADANGVAIAPNLGEPIGAQEINYDSAHELLKRVQPVTKVERHIAIATVVGRIAEVPESCAEEEGGEQFVRAVLLVESPIISDPAERTMRLEVRAYCPVLGRFFGQHTRQGDVVHVLGHMLPHGVDGSPVIVLIGDGCHVSLIYAGG</sequence>
<dbReference type="InterPro" id="IPR036867">
    <property type="entry name" value="R3H_dom_sf"/>
</dbReference>
<proteinExistence type="predicted"/>
<dbReference type="GO" id="GO:0003676">
    <property type="term" value="F:nucleic acid binding"/>
    <property type="evidence" value="ECO:0007669"/>
    <property type="project" value="InterPro"/>
</dbReference>
<dbReference type="SUPFAM" id="SSF82708">
    <property type="entry name" value="R3H domain"/>
    <property type="match status" value="1"/>
</dbReference>
<reference evidence="2" key="1">
    <citation type="submission" date="2021-01" db="EMBL/GenBank/DDBJ databases">
        <authorList>
            <person name="Corre E."/>
            <person name="Pelletier E."/>
            <person name="Niang G."/>
            <person name="Scheremetjew M."/>
            <person name="Finn R."/>
            <person name="Kale V."/>
            <person name="Holt S."/>
            <person name="Cochrane G."/>
            <person name="Meng A."/>
            <person name="Brown T."/>
            <person name="Cohen L."/>
        </authorList>
    </citation>
    <scope>NUCLEOTIDE SEQUENCE</scope>
    <source>
        <strain evidence="2">CCAP 1951/1</strain>
    </source>
</reference>
<evidence type="ECO:0008006" key="3">
    <source>
        <dbReference type="Google" id="ProtNLM"/>
    </source>
</evidence>
<organism evidence="2">
    <name type="scientific">Neobodo designis</name>
    <name type="common">Flagellated protozoan</name>
    <name type="synonym">Bodo designis</name>
    <dbReference type="NCBI Taxonomy" id="312471"/>
    <lineage>
        <taxon>Eukaryota</taxon>
        <taxon>Discoba</taxon>
        <taxon>Euglenozoa</taxon>
        <taxon>Kinetoplastea</taxon>
        <taxon>Metakinetoplastina</taxon>
        <taxon>Neobodonida</taxon>
        <taxon>Neobodo</taxon>
    </lineage>
</organism>
<dbReference type="AlphaFoldDB" id="A0A7S1L2I6"/>
<feature type="region of interest" description="Disordered" evidence="1">
    <location>
        <begin position="25"/>
        <end position="44"/>
    </location>
</feature>
<gene>
    <name evidence="2" type="ORF">NDES1114_LOCUS2568</name>
</gene>
<evidence type="ECO:0000256" key="1">
    <source>
        <dbReference type="SAM" id="MobiDB-lite"/>
    </source>
</evidence>
<evidence type="ECO:0000313" key="2">
    <source>
        <dbReference type="EMBL" id="CAD9092447.1"/>
    </source>
</evidence>
<feature type="region of interest" description="Disordered" evidence="1">
    <location>
        <begin position="154"/>
        <end position="213"/>
    </location>
</feature>
<dbReference type="EMBL" id="HBGF01003719">
    <property type="protein sequence ID" value="CAD9092447.1"/>
    <property type="molecule type" value="Transcribed_RNA"/>
</dbReference>
<name>A0A7S1L2I6_NEODS</name>
<feature type="compositionally biased region" description="Low complexity" evidence="1">
    <location>
        <begin position="190"/>
        <end position="207"/>
    </location>
</feature>
<dbReference type="Gene3D" id="3.30.1370.50">
    <property type="entry name" value="R3H-like domain"/>
    <property type="match status" value="1"/>
</dbReference>